<feature type="domain" description="RNA polymerase sigma-70" evidence="6">
    <location>
        <begin position="139"/>
        <end position="152"/>
    </location>
</feature>
<accession>A0A1Y0C3Q3</accession>
<dbReference type="PRINTS" id="PR00046">
    <property type="entry name" value="SIGMA70FCT"/>
</dbReference>
<dbReference type="NCBIfam" id="TIGR02937">
    <property type="entry name" value="sigma70-ECF"/>
    <property type="match status" value="1"/>
</dbReference>
<dbReference type="InterPro" id="IPR050239">
    <property type="entry name" value="Sigma-70_RNA_pol_init_factors"/>
</dbReference>
<dbReference type="RefSeq" id="WP_087077098.1">
    <property type="nucleotide sequence ID" value="NZ_CP020809.1"/>
</dbReference>
<dbReference type="PROSITE" id="PS00715">
    <property type="entry name" value="SIGMA70_1"/>
    <property type="match status" value="1"/>
</dbReference>
<dbReference type="InterPro" id="IPR014284">
    <property type="entry name" value="RNA_pol_sigma-70_dom"/>
</dbReference>
<evidence type="ECO:0000256" key="1">
    <source>
        <dbReference type="ARBA" id="ARBA00023015"/>
    </source>
</evidence>
<dbReference type="SUPFAM" id="SSF88946">
    <property type="entry name" value="Sigma2 domain of RNA polymerase sigma factors"/>
    <property type="match status" value="1"/>
</dbReference>
<keyword evidence="2" id="KW-0731">Sigma factor</keyword>
<organism evidence="7 8">
    <name type="scientific">Mycobacterium dioxanotrophicus</name>
    <dbReference type="NCBI Taxonomy" id="482462"/>
    <lineage>
        <taxon>Bacteria</taxon>
        <taxon>Bacillati</taxon>
        <taxon>Actinomycetota</taxon>
        <taxon>Actinomycetes</taxon>
        <taxon>Mycobacteriales</taxon>
        <taxon>Mycobacteriaceae</taxon>
        <taxon>Mycobacterium</taxon>
    </lineage>
</organism>
<evidence type="ECO:0000256" key="5">
    <source>
        <dbReference type="SAM" id="MobiDB-lite"/>
    </source>
</evidence>
<keyword evidence="8" id="KW-1185">Reference proteome</keyword>
<evidence type="ECO:0000256" key="3">
    <source>
        <dbReference type="ARBA" id="ARBA00023125"/>
    </source>
</evidence>
<dbReference type="PANTHER" id="PTHR30603:SF59">
    <property type="entry name" value="RNA POLYMERASE PRINCIPAL SIGMA FACTOR HRDA"/>
    <property type="match status" value="1"/>
</dbReference>
<protein>
    <recommendedName>
        <fullName evidence="6">RNA polymerase sigma-70 domain-containing protein</fullName>
    </recommendedName>
</protein>
<dbReference type="Pfam" id="PF00140">
    <property type="entry name" value="Sigma70_r1_2"/>
    <property type="match status" value="1"/>
</dbReference>
<gene>
    <name evidence="7" type="ORF">BTO20_14995</name>
</gene>
<feature type="region of interest" description="Disordered" evidence="5">
    <location>
        <begin position="1"/>
        <end position="33"/>
    </location>
</feature>
<dbReference type="AlphaFoldDB" id="A0A1Y0C3Q3"/>
<feature type="compositionally biased region" description="Basic and acidic residues" evidence="5">
    <location>
        <begin position="16"/>
        <end position="33"/>
    </location>
</feature>
<dbReference type="GO" id="GO:0016987">
    <property type="term" value="F:sigma factor activity"/>
    <property type="evidence" value="ECO:0007669"/>
    <property type="project" value="UniProtKB-KW"/>
</dbReference>
<dbReference type="EMBL" id="CP020809">
    <property type="protein sequence ID" value="ART69725.1"/>
    <property type="molecule type" value="Genomic_DNA"/>
</dbReference>
<evidence type="ECO:0000256" key="2">
    <source>
        <dbReference type="ARBA" id="ARBA00023082"/>
    </source>
</evidence>
<name>A0A1Y0C3Q3_9MYCO</name>
<evidence type="ECO:0000256" key="4">
    <source>
        <dbReference type="ARBA" id="ARBA00023163"/>
    </source>
</evidence>
<dbReference type="OrthoDB" id="9809557at2"/>
<dbReference type="InterPro" id="IPR013325">
    <property type="entry name" value="RNA_pol_sigma_r2"/>
</dbReference>
<dbReference type="InterPro" id="IPR007627">
    <property type="entry name" value="RNA_pol_sigma70_r2"/>
</dbReference>
<dbReference type="GO" id="GO:0006352">
    <property type="term" value="P:DNA-templated transcription initiation"/>
    <property type="evidence" value="ECO:0007669"/>
    <property type="project" value="InterPro"/>
</dbReference>
<sequence>MTESNPDDEDDEVADLVDRDKASGGFVRDGHQSDERWQSFADTRLVASADSMRDFLNAVDDAVSLSAEDELELARRIEAGRRASQLQTGISEQGDEHRRDLTRICREGDQARDDLLKAHQRLVVSIAERYVGRGTAFSDLVQGGGLGLVRAVEKFDHAQGYRFATYAVWWIRHAITRTMTQ</sequence>
<dbReference type="InterPro" id="IPR000943">
    <property type="entry name" value="RNA_pol_sigma70"/>
</dbReference>
<dbReference type="Proteomes" id="UP000195331">
    <property type="component" value="Chromosome"/>
</dbReference>
<proteinExistence type="predicted"/>
<feature type="compositionally biased region" description="Acidic residues" evidence="5">
    <location>
        <begin position="1"/>
        <end position="15"/>
    </location>
</feature>
<keyword evidence="1" id="KW-0805">Transcription regulation</keyword>
<evidence type="ECO:0000313" key="7">
    <source>
        <dbReference type="EMBL" id="ART69725.1"/>
    </source>
</evidence>
<keyword evidence="3" id="KW-0238">DNA-binding</keyword>
<dbReference type="InterPro" id="IPR009042">
    <property type="entry name" value="RNA_pol_sigma70_r1_2"/>
</dbReference>
<evidence type="ECO:0000313" key="8">
    <source>
        <dbReference type="Proteomes" id="UP000195331"/>
    </source>
</evidence>
<dbReference type="Gene3D" id="1.20.120.1810">
    <property type="match status" value="1"/>
</dbReference>
<dbReference type="GO" id="GO:0003677">
    <property type="term" value="F:DNA binding"/>
    <property type="evidence" value="ECO:0007669"/>
    <property type="project" value="UniProtKB-KW"/>
</dbReference>
<dbReference type="Pfam" id="PF04542">
    <property type="entry name" value="Sigma70_r2"/>
    <property type="match status" value="1"/>
</dbReference>
<dbReference type="KEGG" id="mdx:BTO20_14995"/>
<dbReference type="PANTHER" id="PTHR30603">
    <property type="entry name" value="RNA POLYMERASE SIGMA FACTOR RPO"/>
    <property type="match status" value="1"/>
</dbReference>
<keyword evidence="4" id="KW-0804">Transcription</keyword>
<reference evidence="7 8" key="1">
    <citation type="submission" date="2017-04" db="EMBL/GenBank/DDBJ databases">
        <title>Whole Genome Sequence of 1,4-Dioxane Degrading Bacterium Mycobacterium dioxanotrophicus PH-06.</title>
        <authorList>
            <person name="He Y."/>
        </authorList>
    </citation>
    <scope>NUCLEOTIDE SEQUENCE [LARGE SCALE GENOMIC DNA]</scope>
    <source>
        <strain evidence="7 8">PH-06</strain>
    </source>
</reference>
<evidence type="ECO:0000259" key="6">
    <source>
        <dbReference type="PROSITE" id="PS00715"/>
    </source>
</evidence>